<dbReference type="GO" id="GO:0051301">
    <property type="term" value="P:cell division"/>
    <property type="evidence" value="ECO:0007669"/>
    <property type="project" value="UniProtKB-UniRule"/>
</dbReference>
<comment type="subcellular location">
    <subcellularLocation>
        <location evidence="2">Nucleus</location>
    </subcellularLocation>
    <subcellularLocation>
        <location evidence="2">Chromosome</location>
    </subcellularLocation>
    <subcellularLocation>
        <location evidence="2">Chromosome</location>
        <location evidence="2">Centromere</location>
    </subcellularLocation>
</comment>
<proteinExistence type="inferred from homology"/>
<sequence length="264" mass="30110">EAGLLVFVNFITQCCGCKGVVTREMFDKMQHAEIINVLTKDFSEESVHYPLSSLGPQWKRFRTGLCELMQVLVFSCQNSLLYDDYLFSSLLDLLTGLSDSQVRAFRHTSTLLAMKMISAVVQVGVSVGTQLQTAQRRFDAESSKSPQDQATQRLEELQAAIKELLEHREDVRSLINAAMRGVFVHRYRDCVPDIRAVCIQELGLWLRTDPESFLKDGYLKYLGWTLFDKVTRTTGTRRQTTFQFLPVVMPIFMICLLFVLKGAM</sequence>
<dbReference type="AlphaFoldDB" id="A0A8C5F9U7"/>
<dbReference type="PROSITE" id="PS51425">
    <property type="entry name" value="SCD"/>
    <property type="match status" value="1"/>
</dbReference>
<dbReference type="GO" id="GO:0007062">
    <property type="term" value="P:sister chromatid cohesion"/>
    <property type="evidence" value="ECO:0007669"/>
    <property type="project" value="UniProtKB-UniRule"/>
</dbReference>
<dbReference type="GO" id="GO:0007059">
    <property type="term" value="P:chromosome segregation"/>
    <property type="evidence" value="ECO:0007669"/>
    <property type="project" value="UniProtKB-KW"/>
</dbReference>
<evidence type="ECO:0000256" key="3">
    <source>
        <dbReference type="SAM" id="Coils"/>
    </source>
</evidence>
<keyword evidence="2" id="KW-0539">Nucleus</keyword>
<dbReference type="GO" id="GO:0003682">
    <property type="term" value="F:chromatin binding"/>
    <property type="evidence" value="ECO:0007669"/>
    <property type="project" value="TreeGrafter"/>
</dbReference>
<reference evidence="6" key="1">
    <citation type="submission" date="2025-08" db="UniProtKB">
        <authorList>
            <consortium name="Ensembl"/>
        </authorList>
    </citation>
    <scope>IDENTIFICATION</scope>
</reference>
<name>A0A8C5F9U7_GADMO</name>
<dbReference type="GO" id="GO:0000775">
    <property type="term" value="C:chromosome, centromeric region"/>
    <property type="evidence" value="ECO:0007669"/>
    <property type="project" value="UniProtKB-SubCell"/>
</dbReference>
<dbReference type="OMA" id="PDIRAVC"/>
<comment type="function">
    <text evidence="2">Component of cohesin complex, a complex required for the cohesion of sister chromatids after DNA replication. The cohesin complex apparently forms a large proteinaceous ring within which sister chromatids can be trapped. At anaphase, the complex is cleaved and dissociates from chromatin, allowing sister chromatids to segregate.</text>
</comment>
<dbReference type="GO" id="GO:0005634">
    <property type="term" value="C:nucleus"/>
    <property type="evidence" value="ECO:0007669"/>
    <property type="project" value="UniProtKB-SubCell"/>
</dbReference>
<reference evidence="6" key="2">
    <citation type="submission" date="2025-09" db="UniProtKB">
        <authorList>
            <consortium name="Ensembl"/>
        </authorList>
    </citation>
    <scope>IDENTIFICATION</scope>
</reference>
<feature type="coiled-coil region" evidence="3">
    <location>
        <begin position="147"/>
        <end position="177"/>
    </location>
</feature>
<dbReference type="InterPro" id="IPR039662">
    <property type="entry name" value="Cohesin_Scc3/SA"/>
</dbReference>
<protein>
    <recommendedName>
        <fullName evidence="2">Cohesin subunit SA</fullName>
    </recommendedName>
    <alternativeName>
        <fullName evidence="2">SCC3 homolog</fullName>
    </alternativeName>
    <alternativeName>
        <fullName evidence="2">Stromal antigen</fullName>
    </alternativeName>
</protein>
<dbReference type="GeneTree" id="ENSGT00950000182972"/>
<keyword evidence="2" id="KW-0132">Cell division</keyword>
<keyword evidence="7" id="KW-1185">Reference proteome</keyword>
<organism evidence="6 7">
    <name type="scientific">Gadus morhua</name>
    <name type="common">Atlantic cod</name>
    <dbReference type="NCBI Taxonomy" id="8049"/>
    <lineage>
        <taxon>Eukaryota</taxon>
        <taxon>Metazoa</taxon>
        <taxon>Chordata</taxon>
        <taxon>Craniata</taxon>
        <taxon>Vertebrata</taxon>
        <taxon>Euteleostomi</taxon>
        <taxon>Actinopterygii</taxon>
        <taxon>Neopterygii</taxon>
        <taxon>Teleostei</taxon>
        <taxon>Neoteleostei</taxon>
        <taxon>Acanthomorphata</taxon>
        <taxon>Zeiogadaria</taxon>
        <taxon>Gadariae</taxon>
        <taxon>Gadiformes</taxon>
        <taxon>Gadoidei</taxon>
        <taxon>Gadidae</taxon>
        <taxon>Gadus</taxon>
    </lineage>
</organism>
<dbReference type="PANTHER" id="PTHR11199">
    <property type="entry name" value="STROMAL ANTIGEN"/>
    <property type="match status" value="1"/>
</dbReference>
<dbReference type="InterPro" id="IPR020839">
    <property type="entry name" value="SCD"/>
</dbReference>
<dbReference type="Pfam" id="PF21581">
    <property type="entry name" value="SCD"/>
    <property type="match status" value="1"/>
</dbReference>
<dbReference type="PANTHER" id="PTHR11199:SF10">
    <property type="entry name" value="COHESIN SUBUNIT SA"/>
    <property type="match status" value="1"/>
</dbReference>
<feature type="transmembrane region" description="Helical" evidence="4">
    <location>
        <begin position="242"/>
        <end position="260"/>
    </location>
</feature>
<dbReference type="Pfam" id="PF08514">
    <property type="entry name" value="STAG"/>
    <property type="match status" value="1"/>
</dbReference>
<keyword evidence="2" id="KW-0131">Cell cycle</keyword>
<evidence type="ECO:0000259" key="5">
    <source>
        <dbReference type="PROSITE" id="PS51425"/>
    </source>
</evidence>
<evidence type="ECO:0000256" key="2">
    <source>
        <dbReference type="RuleBase" id="RU369063"/>
    </source>
</evidence>
<dbReference type="Proteomes" id="UP000694546">
    <property type="component" value="Chromosome 10"/>
</dbReference>
<keyword evidence="4" id="KW-0472">Membrane</keyword>
<feature type="domain" description="SCD" evidence="5">
    <location>
        <begin position="183"/>
        <end position="264"/>
    </location>
</feature>
<comment type="subunit">
    <text evidence="2">Part of the cohesin complex which is composed of a heterodimer between a SMC1 protein (SMC1A or SMC1B) and SMC3, which are attached via their hinge domain, and RAD21 which link them at their heads, and one STAG protein.</text>
</comment>
<dbReference type="GO" id="GO:0008278">
    <property type="term" value="C:cohesin complex"/>
    <property type="evidence" value="ECO:0007669"/>
    <property type="project" value="UniProtKB-UniRule"/>
</dbReference>
<keyword evidence="2" id="KW-0158">Chromosome</keyword>
<evidence type="ECO:0000313" key="7">
    <source>
        <dbReference type="Proteomes" id="UP000694546"/>
    </source>
</evidence>
<dbReference type="InterPro" id="IPR013721">
    <property type="entry name" value="STAG"/>
</dbReference>
<keyword evidence="4" id="KW-0812">Transmembrane</keyword>
<dbReference type="GO" id="GO:0000785">
    <property type="term" value="C:chromatin"/>
    <property type="evidence" value="ECO:0007669"/>
    <property type="project" value="UniProtKB-UniRule"/>
</dbReference>
<evidence type="ECO:0000256" key="1">
    <source>
        <dbReference type="ARBA" id="ARBA00005486"/>
    </source>
</evidence>
<keyword evidence="3" id="KW-0175">Coiled coil</keyword>
<evidence type="ECO:0000313" key="6">
    <source>
        <dbReference type="Ensembl" id="ENSGMOP00000020179.2"/>
    </source>
</evidence>
<keyword evidence="2" id="KW-0159">Chromosome partition</keyword>
<evidence type="ECO:0000256" key="4">
    <source>
        <dbReference type="SAM" id="Phobius"/>
    </source>
</evidence>
<dbReference type="Ensembl" id="ENSGMOT00000020677.2">
    <property type="protein sequence ID" value="ENSGMOP00000020179.2"/>
    <property type="gene ID" value="ENSGMOG00000018792.2"/>
</dbReference>
<comment type="similarity">
    <text evidence="1 2">Belongs to the SCC3 family.</text>
</comment>
<accession>A0A8C5F9U7</accession>
<keyword evidence="4" id="KW-1133">Transmembrane helix</keyword>